<evidence type="ECO:0000313" key="3">
    <source>
        <dbReference type="EMBL" id="OZU89257.1"/>
    </source>
</evidence>
<evidence type="ECO:0000313" key="4">
    <source>
        <dbReference type="Proteomes" id="UP000216498"/>
    </source>
</evidence>
<dbReference type="AlphaFoldDB" id="A0A265NBQ5"/>
<name>A0A265NBQ5_9BACI</name>
<sequence>MNNQDLDKRLEKKFKEHTSPAPKLKDETWNKISKELFPSKSRKGKKFKRVTAGIAAAVIVAFLFFDMTETGQAMIQSLKDMFVEEKDQEIEIEGQKEDAEVHLETNDELRYIIYIDESRYRMKKGDTSDRIVPKDDLPENIPEVSMEIMRKEDTTIEEQLAMIKEEIESNGLTVNREEIIDTPINGIVVKGIGPEYTNEHGKTGHQFDTPIHRYHLTEEEDGQLFVIKQKYFLGAAEGHGARFYYMLESLEIVK</sequence>
<evidence type="ECO:0000256" key="1">
    <source>
        <dbReference type="SAM" id="MobiDB-lite"/>
    </source>
</evidence>
<comment type="caution">
    <text evidence="3">The sequence shown here is derived from an EMBL/GenBank/DDBJ whole genome shotgun (WGS) entry which is preliminary data.</text>
</comment>
<evidence type="ECO:0000256" key="2">
    <source>
        <dbReference type="SAM" id="Phobius"/>
    </source>
</evidence>
<keyword evidence="2" id="KW-0472">Membrane</keyword>
<reference evidence="3 4" key="1">
    <citation type="submission" date="2017-08" db="EMBL/GenBank/DDBJ databases">
        <title>Virgibacillus indicus sp. nov. and Virgibacillus profoundi sp. nov, two moderately halophilic bacteria isolated from marine sediment by using the Microfluidic Streak Plate.</title>
        <authorList>
            <person name="Xu B."/>
            <person name="Hu B."/>
            <person name="Wang J."/>
            <person name="Zhu Y."/>
            <person name="Huang L."/>
            <person name="Du W."/>
            <person name="Huang Y."/>
        </authorList>
    </citation>
    <scope>NUCLEOTIDE SEQUENCE [LARGE SCALE GENOMIC DNA]</scope>
    <source>
        <strain evidence="3 4">IO3-P2-C2</strain>
    </source>
</reference>
<feature type="transmembrane region" description="Helical" evidence="2">
    <location>
        <begin position="50"/>
        <end position="67"/>
    </location>
</feature>
<organism evidence="3 4">
    <name type="scientific">Virgibacillus indicus</name>
    <dbReference type="NCBI Taxonomy" id="2024554"/>
    <lineage>
        <taxon>Bacteria</taxon>
        <taxon>Bacillati</taxon>
        <taxon>Bacillota</taxon>
        <taxon>Bacilli</taxon>
        <taxon>Bacillales</taxon>
        <taxon>Bacillaceae</taxon>
        <taxon>Virgibacillus</taxon>
    </lineage>
</organism>
<keyword evidence="2" id="KW-0812">Transmembrane</keyword>
<keyword evidence="4" id="KW-1185">Reference proteome</keyword>
<dbReference type="RefSeq" id="WP_094884571.1">
    <property type="nucleotide sequence ID" value="NZ_NPMS01000002.1"/>
</dbReference>
<dbReference type="OrthoDB" id="2871129at2"/>
<protein>
    <recommendedName>
        <fullName evidence="5">DUF4367 domain-containing protein</fullName>
    </recommendedName>
</protein>
<dbReference type="Proteomes" id="UP000216498">
    <property type="component" value="Unassembled WGS sequence"/>
</dbReference>
<proteinExistence type="predicted"/>
<feature type="region of interest" description="Disordered" evidence="1">
    <location>
        <begin position="1"/>
        <end position="25"/>
    </location>
</feature>
<dbReference type="EMBL" id="NPMS01000002">
    <property type="protein sequence ID" value="OZU89257.1"/>
    <property type="molecule type" value="Genomic_DNA"/>
</dbReference>
<gene>
    <name evidence="3" type="ORF">CIL03_05940</name>
</gene>
<evidence type="ECO:0008006" key="5">
    <source>
        <dbReference type="Google" id="ProtNLM"/>
    </source>
</evidence>
<keyword evidence="2" id="KW-1133">Transmembrane helix</keyword>
<accession>A0A265NBQ5</accession>